<dbReference type="GO" id="GO:0004360">
    <property type="term" value="F:glutamine-fructose-6-phosphate transaminase (isomerizing) activity"/>
    <property type="evidence" value="ECO:0007669"/>
    <property type="project" value="UniProtKB-UniRule"/>
</dbReference>
<feature type="active site" description="Nucleophile; for GATase activity" evidence="8">
    <location>
        <position position="2"/>
    </location>
</feature>
<dbReference type="PANTHER" id="PTHR10937">
    <property type="entry name" value="GLUCOSAMINE--FRUCTOSE-6-PHOSPHATE AMINOTRANSFERASE, ISOMERIZING"/>
    <property type="match status" value="1"/>
</dbReference>
<dbReference type="CDD" id="cd00714">
    <property type="entry name" value="GFAT"/>
    <property type="match status" value="1"/>
</dbReference>
<keyword evidence="4 8" id="KW-0032">Aminotransferase</keyword>
<sequence>MCGIMGYVGHRSALPILLDGLRRLEYRGYDSAGVAVLNDGHIEVRKTAGKLAQLTEITSGPGLLHGTVGIGHTRWATHGLPTDANAHPHSDCGGRVVVIHNGIIENFLPLKEELQARGHTFRSDTDTEVIAHLIEEELYGHEQPGTGEPPRPLRGLGAERGNAETRRSGSLRITNHESQVTLEEAVRRAVQQTRGAYAIVVLCSDQPDRIVAVRQISPLIIGLGKGETILASDIPALLSHTRDVLVIEDGEMAVMTASGATVERLDGATVAKQPLRITWDAEMAEKGGYPHFMLKEIHEQPRALQETMMGRLDAPGAPELDGVSYSPEFVRGLRKLWITACGTAYHAGLVGRWVVEHWAKIPVEPELASELRYRDALIDPQTLTVAISQSGETADTLAAAREARKRGTRLAAITNVVGSTLSREADDVLYVRAGPEIAVASSKAYITMLVALQMLALDLAVRRGTVTPPRVAHIIQAMKALPGKAQEVLQRESEVASLAARLADREHMFFIGRGLDYAVAQEGSLKLKEISYLHSEALAAGELKHGTLALVTPGVPVFALVTQRHVYEKTLSNIQEVKARGGLVIAVAYDRDTEITKHTEVVLRIPDTLDDLAPVLAIIPLQLFAYYVARERGNDIDQPRNLAKSVTVE</sequence>
<comment type="catalytic activity">
    <reaction evidence="1 8">
        <text>D-fructose 6-phosphate + L-glutamine = D-glucosamine 6-phosphate + L-glutamate</text>
        <dbReference type="Rhea" id="RHEA:13237"/>
        <dbReference type="ChEBI" id="CHEBI:29985"/>
        <dbReference type="ChEBI" id="CHEBI:58359"/>
        <dbReference type="ChEBI" id="CHEBI:58725"/>
        <dbReference type="ChEBI" id="CHEBI:61527"/>
        <dbReference type="EC" id="2.6.1.16"/>
    </reaction>
</comment>
<comment type="function">
    <text evidence="8">Catalyzes the first step in hexosamine metabolism, converting fructose-6P into glucosamine-6P using glutamine as a nitrogen source.</text>
</comment>
<evidence type="ECO:0000313" key="12">
    <source>
        <dbReference type="EMBL" id="TMJ11235.1"/>
    </source>
</evidence>
<evidence type="ECO:0000256" key="2">
    <source>
        <dbReference type="ARBA" id="ARBA00012916"/>
    </source>
</evidence>
<dbReference type="InterPro" id="IPR001347">
    <property type="entry name" value="SIS_dom"/>
</dbReference>
<dbReference type="Gene3D" id="3.60.20.10">
    <property type="entry name" value="Glutamine Phosphoribosylpyrophosphate, subunit 1, domain 1"/>
    <property type="match status" value="1"/>
</dbReference>
<dbReference type="PROSITE" id="PS51464">
    <property type="entry name" value="SIS"/>
    <property type="match status" value="2"/>
</dbReference>
<evidence type="ECO:0000256" key="7">
    <source>
        <dbReference type="ARBA" id="ARBA00022962"/>
    </source>
</evidence>
<dbReference type="NCBIfam" id="NF001484">
    <property type="entry name" value="PRK00331.1"/>
    <property type="match status" value="1"/>
</dbReference>
<evidence type="ECO:0000256" key="6">
    <source>
        <dbReference type="ARBA" id="ARBA00022737"/>
    </source>
</evidence>
<dbReference type="GO" id="GO:0006047">
    <property type="term" value="P:UDP-N-acetylglucosamine metabolic process"/>
    <property type="evidence" value="ECO:0007669"/>
    <property type="project" value="TreeGrafter"/>
</dbReference>
<dbReference type="InterPro" id="IPR017932">
    <property type="entry name" value="GATase_2_dom"/>
</dbReference>
<dbReference type="GO" id="GO:0097367">
    <property type="term" value="F:carbohydrate derivative binding"/>
    <property type="evidence" value="ECO:0007669"/>
    <property type="project" value="InterPro"/>
</dbReference>
<dbReference type="Pfam" id="PF01380">
    <property type="entry name" value="SIS"/>
    <property type="match status" value="2"/>
</dbReference>
<dbReference type="Proteomes" id="UP000315217">
    <property type="component" value="Unassembled WGS sequence"/>
</dbReference>
<dbReference type="CDD" id="cd05008">
    <property type="entry name" value="SIS_GlmS_GlmD_1"/>
    <property type="match status" value="1"/>
</dbReference>
<dbReference type="SUPFAM" id="SSF53697">
    <property type="entry name" value="SIS domain"/>
    <property type="match status" value="1"/>
</dbReference>
<dbReference type="InterPro" id="IPR047084">
    <property type="entry name" value="GFAT_N"/>
</dbReference>
<evidence type="ECO:0000256" key="3">
    <source>
        <dbReference type="ARBA" id="ARBA00016090"/>
    </source>
</evidence>
<dbReference type="InterPro" id="IPR035466">
    <property type="entry name" value="GlmS/AgaS_SIS"/>
</dbReference>
<comment type="caution">
    <text evidence="12">The sequence shown here is derived from an EMBL/GenBank/DDBJ whole genome shotgun (WGS) entry which is preliminary data.</text>
</comment>
<protein>
    <recommendedName>
        <fullName evidence="3 8">Glutamine--fructose-6-phosphate aminotransferase [isomerizing]</fullName>
        <ecNumber evidence="2 8">2.6.1.16</ecNumber>
    </recommendedName>
    <alternativeName>
        <fullName evidence="8">D-fructose-6-phosphate amidotransferase</fullName>
    </alternativeName>
    <alternativeName>
        <fullName evidence="8">GFAT</fullName>
    </alternativeName>
    <alternativeName>
        <fullName evidence="8">Glucosamine-6-phosphate synthase</fullName>
    </alternativeName>
    <alternativeName>
        <fullName evidence="8">Hexosephosphate aminotransferase</fullName>
    </alternativeName>
    <alternativeName>
        <fullName evidence="8">L-glutamine--D-fructose-6-phosphate amidotransferase</fullName>
    </alternativeName>
</protein>
<feature type="region of interest" description="Disordered" evidence="9">
    <location>
        <begin position="141"/>
        <end position="166"/>
    </location>
</feature>
<dbReference type="PROSITE" id="PS51278">
    <property type="entry name" value="GATASE_TYPE_2"/>
    <property type="match status" value="1"/>
</dbReference>
<dbReference type="NCBIfam" id="TIGR01135">
    <property type="entry name" value="glmS"/>
    <property type="match status" value="1"/>
</dbReference>
<dbReference type="FunFam" id="3.40.50.10490:FF:000001">
    <property type="entry name" value="Glutamine--fructose-6-phosphate aminotransferase [isomerizing]"/>
    <property type="match status" value="1"/>
</dbReference>
<dbReference type="GO" id="GO:0046349">
    <property type="term" value="P:amino sugar biosynthetic process"/>
    <property type="evidence" value="ECO:0007669"/>
    <property type="project" value="UniProtKB-ARBA"/>
</dbReference>
<dbReference type="HAMAP" id="MF_00164">
    <property type="entry name" value="GlmS"/>
    <property type="match status" value="1"/>
</dbReference>
<proteinExistence type="inferred from homology"/>
<evidence type="ECO:0000256" key="8">
    <source>
        <dbReference type="HAMAP-Rule" id="MF_00164"/>
    </source>
</evidence>
<keyword evidence="5 8" id="KW-0808">Transferase</keyword>
<feature type="initiator methionine" description="Removed" evidence="8">
    <location>
        <position position="1"/>
    </location>
</feature>
<feature type="domain" description="Glutamine amidotransferase type-2" evidence="10">
    <location>
        <begin position="2"/>
        <end position="258"/>
    </location>
</feature>
<evidence type="ECO:0000259" key="10">
    <source>
        <dbReference type="PROSITE" id="PS51278"/>
    </source>
</evidence>
<dbReference type="FunFam" id="3.40.50.10490:FF:000002">
    <property type="entry name" value="Glutamine--fructose-6-phosphate aminotransferase [isomerizing]"/>
    <property type="match status" value="1"/>
</dbReference>
<feature type="domain" description="SIS" evidence="11">
    <location>
        <begin position="325"/>
        <end position="465"/>
    </location>
</feature>
<dbReference type="GO" id="GO:0005829">
    <property type="term" value="C:cytosol"/>
    <property type="evidence" value="ECO:0007669"/>
    <property type="project" value="TreeGrafter"/>
</dbReference>
<evidence type="ECO:0000256" key="9">
    <source>
        <dbReference type="SAM" id="MobiDB-lite"/>
    </source>
</evidence>
<keyword evidence="6" id="KW-0677">Repeat</keyword>
<dbReference type="EMBL" id="VBAI01000073">
    <property type="protein sequence ID" value="TMJ11235.1"/>
    <property type="molecule type" value="Genomic_DNA"/>
</dbReference>
<dbReference type="GO" id="GO:0005975">
    <property type="term" value="P:carbohydrate metabolic process"/>
    <property type="evidence" value="ECO:0007669"/>
    <property type="project" value="UniProtKB-UniRule"/>
</dbReference>
<dbReference type="EC" id="2.6.1.16" evidence="2 8"/>
<feature type="domain" description="SIS" evidence="11">
    <location>
        <begin position="498"/>
        <end position="639"/>
    </location>
</feature>
<organism evidence="12 13">
    <name type="scientific">Candidatus Segetimicrobium genomatis</name>
    <dbReference type="NCBI Taxonomy" id="2569760"/>
    <lineage>
        <taxon>Bacteria</taxon>
        <taxon>Bacillati</taxon>
        <taxon>Candidatus Sysuimicrobiota</taxon>
        <taxon>Candidatus Sysuimicrobiia</taxon>
        <taxon>Candidatus Sysuimicrobiales</taxon>
        <taxon>Candidatus Segetimicrobiaceae</taxon>
        <taxon>Candidatus Segetimicrobium</taxon>
    </lineage>
</organism>
<keyword evidence="8" id="KW-0963">Cytoplasm</keyword>
<dbReference type="GO" id="GO:0006487">
    <property type="term" value="P:protein N-linked glycosylation"/>
    <property type="evidence" value="ECO:0007669"/>
    <property type="project" value="TreeGrafter"/>
</dbReference>
<dbReference type="PANTHER" id="PTHR10937:SF0">
    <property type="entry name" value="GLUTAMINE--FRUCTOSE-6-PHOSPHATE TRANSAMINASE (ISOMERIZING)"/>
    <property type="match status" value="1"/>
</dbReference>
<evidence type="ECO:0000256" key="1">
    <source>
        <dbReference type="ARBA" id="ARBA00001031"/>
    </source>
</evidence>
<dbReference type="InterPro" id="IPR029055">
    <property type="entry name" value="Ntn_hydrolases_N"/>
</dbReference>
<dbReference type="AlphaFoldDB" id="A0A537LT97"/>
<keyword evidence="7" id="KW-0315">Glutamine amidotransferase</keyword>
<reference evidence="12 13" key="1">
    <citation type="journal article" date="2019" name="Nat. Microbiol.">
        <title>Mediterranean grassland soil C-N compound turnover is dependent on rainfall and depth, and is mediated by genomically divergent microorganisms.</title>
        <authorList>
            <person name="Diamond S."/>
            <person name="Andeer P.F."/>
            <person name="Li Z."/>
            <person name="Crits-Christoph A."/>
            <person name="Burstein D."/>
            <person name="Anantharaman K."/>
            <person name="Lane K.R."/>
            <person name="Thomas B.C."/>
            <person name="Pan C."/>
            <person name="Northen T.R."/>
            <person name="Banfield J.F."/>
        </authorList>
    </citation>
    <scope>NUCLEOTIDE SEQUENCE [LARGE SCALE GENOMIC DNA]</scope>
    <source>
        <strain evidence="12">NP_1</strain>
    </source>
</reference>
<dbReference type="InterPro" id="IPR005855">
    <property type="entry name" value="GFAT"/>
</dbReference>
<gene>
    <name evidence="8 12" type="primary">glmS</name>
    <name evidence="12" type="ORF">E6G98_05415</name>
</gene>
<dbReference type="Gene3D" id="3.40.50.10490">
    <property type="entry name" value="Glucose-6-phosphate isomerase like protein, domain 1"/>
    <property type="match status" value="2"/>
</dbReference>
<dbReference type="GO" id="GO:0006002">
    <property type="term" value="P:fructose 6-phosphate metabolic process"/>
    <property type="evidence" value="ECO:0007669"/>
    <property type="project" value="TreeGrafter"/>
</dbReference>
<comment type="subcellular location">
    <subcellularLocation>
        <location evidence="8">Cytoplasm</location>
    </subcellularLocation>
</comment>
<accession>A0A537LT97</accession>
<evidence type="ECO:0000256" key="4">
    <source>
        <dbReference type="ARBA" id="ARBA00022576"/>
    </source>
</evidence>
<dbReference type="InterPro" id="IPR035490">
    <property type="entry name" value="GlmS/FrlB_SIS"/>
</dbReference>
<name>A0A537LT97_9BACT</name>
<comment type="subunit">
    <text evidence="8">Homodimer.</text>
</comment>
<evidence type="ECO:0000313" key="13">
    <source>
        <dbReference type="Proteomes" id="UP000315217"/>
    </source>
</evidence>
<evidence type="ECO:0000259" key="11">
    <source>
        <dbReference type="PROSITE" id="PS51464"/>
    </source>
</evidence>
<dbReference type="InterPro" id="IPR046348">
    <property type="entry name" value="SIS_dom_sf"/>
</dbReference>
<dbReference type="SUPFAM" id="SSF56235">
    <property type="entry name" value="N-terminal nucleophile aminohydrolases (Ntn hydrolases)"/>
    <property type="match status" value="1"/>
</dbReference>
<evidence type="ECO:0000256" key="5">
    <source>
        <dbReference type="ARBA" id="ARBA00022679"/>
    </source>
</evidence>
<dbReference type="CDD" id="cd05009">
    <property type="entry name" value="SIS_GlmS_GlmD_2"/>
    <property type="match status" value="1"/>
</dbReference>
<dbReference type="Pfam" id="PF13522">
    <property type="entry name" value="GATase_6"/>
    <property type="match status" value="1"/>
</dbReference>
<feature type="active site" description="For Fru-6P isomerization activity" evidence="8">
    <location>
        <position position="644"/>
    </location>
</feature>